<dbReference type="AlphaFoldDB" id="A0AAV1CK93"/>
<proteinExistence type="predicted"/>
<protein>
    <submittedName>
        <fullName evidence="1">OLC1v1031767C1</fullName>
    </submittedName>
</protein>
<name>A0AAV1CK93_OLDCO</name>
<evidence type="ECO:0000313" key="1">
    <source>
        <dbReference type="EMBL" id="CAI9095761.1"/>
    </source>
</evidence>
<dbReference type="PANTHER" id="PTHR15140">
    <property type="entry name" value="TUBULIN-SPECIFIC CHAPERONE E"/>
    <property type="match status" value="1"/>
</dbReference>
<sequence>MGARLPMEDVDDSSVLHDLDRLSGILLPHWSIAERVMKKFPNIRRLKCVVERGDEKTVKILKVTMSVFDLSMSDISTIGKLPNLEVLKLDRTNFEGRTWEMEEGEFSKLRVLQFYFPSLVSWATCDDQLRCLRKLVFSGCRKLKEIPPCLETIFTLETIEVSYCRSNQTLLDSVRKIEKELDAWGNSTLKVIIID</sequence>
<dbReference type="EMBL" id="OX459119">
    <property type="protein sequence ID" value="CAI9095761.1"/>
    <property type="molecule type" value="Genomic_DNA"/>
</dbReference>
<dbReference type="Gene3D" id="3.80.10.10">
    <property type="entry name" value="Ribonuclease Inhibitor"/>
    <property type="match status" value="1"/>
</dbReference>
<dbReference type="InterPro" id="IPR032675">
    <property type="entry name" value="LRR_dom_sf"/>
</dbReference>
<keyword evidence="2" id="KW-1185">Reference proteome</keyword>
<dbReference type="Proteomes" id="UP001161247">
    <property type="component" value="Chromosome 2"/>
</dbReference>
<dbReference type="PANTHER" id="PTHR15140:SF33">
    <property type="entry name" value="LATE BLIGHT RESISTANCE PROTEIN HOMOLOG R1A-3 ISOFORM X1"/>
    <property type="match status" value="1"/>
</dbReference>
<gene>
    <name evidence="1" type="ORF">OLC1_LOCUS6658</name>
</gene>
<reference evidence="1" key="1">
    <citation type="submission" date="2023-03" db="EMBL/GenBank/DDBJ databases">
        <authorList>
            <person name="Julca I."/>
        </authorList>
    </citation>
    <scope>NUCLEOTIDE SEQUENCE</scope>
</reference>
<evidence type="ECO:0000313" key="2">
    <source>
        <dbReference type="Proteomes" id="UP001161247"/>
    </source>
</evidence>
<organism evidence="1 2">
    <name type="scientific">Oldenlandia corymbosa var. corymbosa</name>
    <dbReference type="NCBI Taxonomy" id="529605"/>
    <lineage>
        <taxon>Eukaryota</taxon>
        <taxon>Viridiplantae</taxon>
        <taxon>Streptophyta</taxon>
        <taxon>Embryophyta</taxon>
        <taxon>Tracheophyta</taxon>
        <taxon>Spermatophyta</taxon>
        <taxon>Magnoliopsida</taxon>
        <taxon>eudicotyledons</taxon>
        <taxon>Gunneridae</taxon>
        <taxon>Pentapetalae</taxon>
        <taxon>asterids</taxon>
        <taxon>lamiids</taxon>
        <taxon>Gentianales</taxon>
        <taxon>Rubiaceae</taxon>
        <taxon>Rubioideae</taxon>
        <taxon>Spermacoceae</taxon>
        <taxon>Hedyotis-Oldenlandia complex</taxon>
        <taxon>Oldenlandia</taxon>
    </lineage>
</organism>
<accession>A0AAV1CK93</accession>
<dbReference type="SUPFAM" id="SSF52047">
    <property type="entry name" value="RNI-like"/>
    <property type="match status" value="1"/>
</dbReference>